<evidence type="ECO:0000256" key="1">
    <source>
        <dbReference type="SAM" id="MobiDB-lite"/>
    </source>
</evidence>
<feature type="domain" description="ApaG" evidence="2">
    <location>
        <begin position="172"/>
        <end position="318"/>
    </location>
</feature>
<sequence length="318" mass="34603">MAYIATIVHYDGCSPPEGSNSNTSPSSNPPTNSQSPSQSPRDDLNQFDGENPPFSPPAASPSSSPDPPPPVQLLTPSQRSQTYSTLLNLRSKLPPLISSQNFKEAATVQKQIKRLEALDPYYSLQASLDSAISKEWYRTASKLKKQIDRIGGSPLSIKPTSKSIPQRTPRPSKKLKKGSVEVYNGTFPETPNSSSIKKTSGITVSISSSSSPFSYSVSIKNEFSYPIKLVGREFYVQAVGGEFCDVVKGEGVTNRRPVLEEGEVFEYVSNAPIGVKGLGREVGVAARMGGSYFYVKVGEEENVRRAVIGDFHFLLEEE</sequence>
<feature type="region of interest" description="Disordered" evidence="1">
    <location>
        <begin position="150"/>
        <end position="177"/>
    </location>
</feature>
<evidence type="ECO:0000313" key="4">
    <source>
        <dbReference type="Proteomes" id="UP001165160"/>
    </source>
</evidence>
<dbReference type="PANTHER" id="PTHR47191:SF2">
    <property type="entry name" value="OS05G0170800 PROTEIN"/>
    <property type="match status" value="1"/>
</dbReference>
<feature type="compositionally biased region" description="Pro residues" evidence="1">
    <location>
        <begin position="53"/>
        <end position="71"/>
    </location>
</feature>
<organism evidence="3 4">
    <name type="scientific">Triparma verrucosa</name>
    <dbReference type="NCBI Taxonomy" id="1606542"/>
    <lineage>
        <taxon>Eukaryota</taxon>
        <taxon>Sar</taxon>
        <taxon>Stramenopiles</taxon>
        <taxon>Ochrophyta</taxon>
        <taxon>Bolidophyceae</taxon>
        <taxon>Parmales</taxon>
        <taxon>Triparmaceae</taxon>
        <taxon>Triparma</taxon>
    </lineage>
</organism>
<dbReference type="EMBL" id="BRXX01000091">
    <property type="protein sequence ID" value="GMH89269.1"/>
    <property type="molecule type" value="Genomic_DNA"/>
</dbReference>
<feature type="region of interest" description="Disordered" evidence="1">
    <location>
        <begin position="1"/>
        <end position="81"/>
    </location>
</feature>
<dbReference type="PROSITE" id="PS51087">
    <property type="entry name" value="APAG"/>
    <property type="match status" value="1"/>
</dbReference>
<accession>A0A9W7EQK9</accession>
<dbReference type="Proteomes" id="UP001165160">
    <property type="component" value="Unassembled WGS sequence"/>
</dbReference>
<dbReference type="InterPro" id="IPR050718">
    <property type="entry name" value="ApaG-like"/>
</dbReference>
<dbReference type="AlphaFoldDB" id="A0A9W7EQK9"/>
<gene>
    <name evidence="3" type="ORF">TrVE_jg3164</name>
</gene>
<dbReference type="InterPro" id="IPR036767">
    <property type="entry name" value="ApaG_sf"/>
</dbReference>
<evidence type="ECO:0000259" key="2">
    <source>
        <dbReference type="PROSITE" id="PS51087"/>
    </source>
</evidence>
<dbReference type="Gene3D" id="2.60.40.1470">
    <property type="entry name" value="ApaG domain"/>
    <property type="match status" value="1"/>
</dbReference>
<dbReference type="PANTHER" id="PTHR47191">
    <property type="entry name" value="OS05G0170800 PROTEIN"/>
    <property type="match status" value="1"/>
</dbReference>
<dbReference type="Pfam" id="PF04379">
    <property type="entry name" value="DUF525"/>
    <property type="match status" value="1"/>
</dbReference>
<keyword evidence="4" id="KW-1185">Reference proteome</keyword>
<comment type="caution">
    <text evidence="3">The sequence shown here is derived from an EMBL/GenBank/DDBJ whole genome shotgun (WGS) entry which is preliminary data.</text>
</comment>
<proteinExistence type="predicted"/>
<feature type="compositionally biased region" description="Low complexity" evidence="1">
    <location>
        <begin position="14"/>
        <end position="39"/>
    </location>
</feature>
<evidence type="ECO:0000313" key="3">
    <source>
        <dbReference type="EMBL" id="GMH89269.1"/>
    </source>
</evidence>
<protein>
    <recommendedName>
        <fullName evidence="2">ApaG domain-containing protein</fullName>
    </recommendedName>
</protein>
<dbReference type="InterPro" id="IPR007474">
    <property type="entry name" value="ApaG_domain"/>
</dbReference>
<dbReference type="SUPFAM" id="SSF110069">
    <property type="entry name" value="ApaG-like"/>
    <property type="match status" value="1"/>
</dbReference>
<reference evidence="4" key="1">
    <citation type="journal article" date="2023" name="Commun. Biol.">
        <title>Genome analysis of Parmales, the sister group of diatoms, reveals the evolutionary specialization of diatoms from phago-mixotrophs to photoautotrophs.</title>
        <authorList>
            <person name="Ban H."/>
            <person name="Sato S."/>
            <person name="Yoshikawa S."/>
            <person name="Yamada K."/>
            <person name="Nakamura Y."/>
            <person name="Ichinomiya M."/>
            <person name="Sato N."/>
            <person name="Blanc-Mathieu R."/>
            <person name="Endo H."/>
            <person name="Kuwata A."/>
            <person name="Ogata H."/>
        </authorList>
    </citation>
    <scope>NUCLEOTIDE SEQUENCE [LARGE SCALE GENOMIC DNA]</scope>
    <source>
        <strain evidence="4">NIES 3699</strain>
    </source>
</reference>
<name>A0A9W7EQK9_9STRA</name>